<accession>A0ACC5R7J2</accession>
<sequence length="226" mass="24770">MRTDAAVIFDVDGVLLDLTRPEEDAFFWPFAELHGLTGLSRDWDGYRIRNDEDIILEILEGHFGRAPTPQEHRAVIDTYIGYMDANLRQKRLTPETVSGAAELLAGLAGKARLGIATANLLEVAARRLAACGLWDGLKDLGFGANGGGAKREILARAIKTLNLPRERIVFIGDNLNDVEAGLANNVHFIGFSVDPAKTRRLAAAGAERICNHHRDTLKHIKDALNI</sequence>
<keyword evidence="2" id="KW-1185">Reference proteome</keyword>
<name>A0ACC5R7J2_9HYPH</name>
<organism evidence="1 2">
    <name type="scientific">Taklimakanibacter albus</name>
    <dbReference type="NCBI Taxonomy" id="2800327"/>
    <lineage>
        <taxon>Bacteria</taxon>
        <taxon>Pseudomonadati</taxon>
        <taxon>Pseudomonadota</taxon>
        <taxon>Alphaproteobacteria</taxon>
        <taxon>Hyphomicrobiales</taxon>
        <taxon>Aestuariivirgaceae</taxon>
        <taxon>Taklimakanibacter</taxon>
    </lineage>
</organism>
<comment type="caution">
    <text evidence="1">The sequence shown here is derived from an EMBL/GenBank/DDBJ whole genome shotgun (WGS) entry which is preliminary data.</text>
</comment>
<evidence type="ECO:0000313" key="1">
    <source>
        <dbReference type="EMBL" id="MBK1868575.1"/>
    </source>
</evidence>
<proteinExistence type="predicted"/>
<dbReference type="Proteomes" id="UP000616151">
    <property type="component" value="Unassembled WGS sequence"/>
</dbReference>
<reference evidence="1" key="1">
    <citation type="submission" date="2021-01" db="EMBL/GenBank/DDBJ databases">
        <authorList>
            <person name="Sun Q."/>
        </authorList>
    </citation>
    <scope>NUCLEOTIDE SEQUENCE</scope>
    <source>
        <strain evidence="1">YIM B02566</strain>
    </source>
</reference>
<protein>
    <submittedName>
        <fullName evidence="1">HAD family hydrolase</fullName>
    </submittedName>
</protein>
<keyword evidence="1" id="KW-0378">Hydrolase</keyword>
<gene>
    <name evidence="1" type="ORF">JHL16_19630</name>
</gene>
<dbReference type="EMBL" id="JAENHL010000007">
    <property type="protein sequence ID" value="MBK1868575.1"/>
    <property type="molecule type" value="Genomic_DNA"/>
</dbReference>
<evidence type="ECO:0000313" key="2">
    <source>
        <dbReference type="Proteomes" id="UP000616151"/>
    </source>
</evidence>